<evidence type="ECO:0008006" key="3">
    <source>
        <dbReference type="Google" id="ProtNLM"/>
    </source>
</evidence>
<keyword evidence="2" id="KW-1185">Reference proteome</keyword>
<sequence length="1373" mass="141947">MAPAAAVVLPDRVAVNESYTDQTPDYGYLNFSSIQDAIDGVATGGEVWVHNGTYREALVIDRSMSVMSVSALTALDQKRPVIDVPGDAIGVEITAGNVTFSGFEVANATEIGIFAHGADAVSIEHNYVSLLNETSPFTCGILVEDGAGACIGDNEVLVIGNGHQMGVTLEGATDARVRDNRVLAVSRDPAVGPVGVGAVNPVLAALVPEDNEPLSTMEAEYVSMVPAGVTVLESASVIVEGNRVRALGLCDEVEGVYASANAWGIRSCDSERVTIIENDVSVVGVAANATRTVGIHGAGDLTLIEGNTVEIYTESRVVQPVGIRLGYAEKGRVLNNTVSVEAECASTAGNDGRMRASGITAFDSFKAQVTGNDISSTLFASGSPETCRVAVEGIYIEECDGCRVSENIAVVESTTIRDLARDGDDCLLRVFGSVNGIDVYASDEPEILENVVETFGGVLSYGRGTPDEPFAGIAGELMMAGISVRSDGDEPVLSPVVDGNAVSVSAQSMTLLGSLPGVLGSALAENSDLQARYAAMVAAKDNRASALSAFEEVEGLDVAESSALAFEPQINEACLAQVRTVTAGIVLEGVLDPTVCRNTVPVFLNTVSLVSSRPISEEATALFEGARPLGLIERAFAGEQMQQAAVLSLIDENGDAWQNLPAEERAAITDAVIDGDADALALYAETDGLFPAGSGVDEIIAGYGEALESDELLGFLNATRLAAAVPVSMNYGLLYTAEGETQVYENTFSVLTTSIGIAVAESEGADVPDAAAGSAGLVTSFGIIGTSDAATLAENTIEVGTSGIYLNIASGSDIETSDAAAGTAHLFLAAGICADGDESLVRGNDITVLQTTEAMAEAVARVKGRMALSVAATAGVGVGIVLDSGTILNAETYAPVPPMMDDVFGDVIQGNTVSVTDEIAVASIAGMLLAPPLDGSSHALSAAVGAAASFGIVAPEASVLDNTVSTIASQNSMAIAEVTDLSDPVTQAAAFDLPGAGAANLGIAVSGGIVTLRSCITNNTVFTAANAEEIIEAATEELLEDARFLGVVGAVDVGIVSLNPSYIDANTVDGEAWAALVGMFQGDRVDGDILGIALDLGILSVGGDATFNTIYNGYAGFPYSYEGEVFEPYATHNWWGDASGPSGSGPGTGSPVYGTALYEPWLTRPADVVLETGKSYFGLEIGSPFIGGDGYRAGLEPGWNTLSFPLALENTTWQAVAGLGDGLDYAVAYSWDAATQTWVQVTDASRINPLDAVYIRMNDYDRLPVQISPEITSPPTRTLEAGWNLVGPAYALVGLPEPIGQAYFWWGEPYGTSVTNALTTVEYTPDGRDGYAVVVSPSINPEAWVFTRGDDASPRVATLTPQSLGLHPRGRCT</sequence>
<protein>
    <recommendedName>
        <fullName evidence="3">Right-handed parallel beta-helix repeat-containing protein</fullName>
    </recommendedName>
</protein>
<dbReference type="OrthoDB" id="111941at2157"/>
<evidence type="ECO:0000313" key="2">
    <source>
        <dbReference type="Proteomes" id="UP000570823"/>
    </source>
</evidence>
<dbReference type="InterPro" id="IPR012334">
    <property type="entry name" value="Pectin_lyas_fold"/>
</dbReference>
<accession>A0A7K4HR30</accession>
<dbReference type="RefSeq" id="WP_176789313.1">
    <property type="nucleotide sequence ID" value="NZ_JABXWR010000001.1"/>
</dbReference>
<name>A0A7K4HR30_9EURY</name>
<reference evidence="1 2" key="1">
    <citation type="submission" date="2020-06" db="EMBL/GenBank/DDBJ databases">
        <title>Methanofollis fontis sp. nov., a methanogen isolated from marine sediments near a cold seep at Four-Way Closure Ridge offshore southwestern Taiwan.</title>
        <authorList>
            <person name="Chen S.-C."/>
            <person name="Teng N.-H."/>
            <person name="Lin Y.-S."/>
            <person name="Lai M.-C."/>
            <person name="Chen H.-H."/>
            <person name="Wang C.-C."/>
        </authorList>
    </citation>
    <scope>NUCLEOTIDE SEQUENCE [LARGE SCALE GENOMIC DNA]</scope>
    <source>
        <strain evidence="1 2">DSM 2702</strain>
    </source>
</reference>
<dbReference type="Gene3D" id="2.160.20.10">
    <property type="entry name" value="Single-stranded right-handed beta-helix, Pectin lyase-like"/>
    <property type="match status" value="2"/>
</dbReference>
<organism evidence="1 2">
    <name type="scientific">Methanofollis tationis</name>
    <dbReference type="NCBI Taxonomy" id="81417"/>
    <lineage>
        <taxon>Archaea</taxon>
        <taxon>Methanobacteriati</taxon>
        <taxon>Methanobacteriota</taxon>
        <taxon>Stenosarchaea group</taxon>
        <taxon>Methanomicrobia</taxon>
        <taxon>Methanomicrobiales</taxon>
        <taxon>Methanomicrobiaceae</taxon>
        <taxon>Methanofollis</taxon>
    </lineage>
</organism>
<proteinExistence type="predicted"/>
<dbReference type="InterPro" id="IPR011050">
    <property type="entry name" value="Pectin_lyase_fold/virulence"/>
</dbReference>
<gene>
    <name evidence="1" type="ORF">HWN36_10615</name>
</gene>
<comment type="caution">
    <text evidence="1">The sequence shown here is derived from an EMBL/GenBank/DDBJ whole genome shotgun (WGS) entry which is preliminary data.</text>
</comment>
<dbReference type="SUPFAM" id="SSF51126">
    <property type="entry name" value="Pectin lyase-like"/>
    <property type="match status" value="1"/>
</dbReference>
<dbReference type="EMBL" id="JABXWR010000001">
    <property type="protein sequence ID" value="NVO67743.1"/>
    <property type="molecule type" value="Genomic_DNA"/>
</dbReference>
<evidence type="ECO:0000313" key="1">
    <source>
        <dbReference type="EMBL" id="NVO67743.1"/>
    </source>
</evidence>
<dbReference type="Proteomes" id="UP000570823">
    <property type="component" value="Unassembled WGS sequence"/>
</dbReference>